<keyword evidence="4" id="KW-0808">Transferase</keyword>
<evidence type="ECO:0000256" key="3">
    <source>
        <dbReference type="ARBA" id="ARBA00022676"/>
    </source>
</evidence>
<organism evidence="11 12">
    <name type="scientific">Plectus sambesii</name>
    <dbReference type="NCBI Taxonomy" id="2011161"/>
    <lineage>
        <taxon>Eukaryota</taxon>
        <taxon>Metazoa</taxon>
        <taxon>Ecdysozoa</taxon>
        <taxon>Nematoda</taxon>
        <taxon>Chromadorea</taxon>
        <taxon>Plectida</taxon>
        <taxon>Plectina</taxon>
        <taxon>Plectoidea</taxon>
        <taxon>Plectidae</taxon>
        <taxon>Plectus</taxon>
    </lineage>
</organism>
<comment type="subcellular location">
    <subcellularLocation>
        <location evidence="1 10">Golgi apparatus membrane</location>
        <topology evidence="1 10">Single-pass type II membrane protein</topology>
    </subcellularLocation>
</comment>
<dbReference type="Gene3D" id="3.90.550.50">
    <property type="match status" value="1"/>
</dbReference>
<keyword evidence="11" id="KW-1185">Reference proteome</keyword>
<dbReference type="WBParaSite" id="PSAMB.scaffold221size64352.g3409.t1">
    <property type="protein sequence ID" value="PSAMB.scaffold221size64352.g3409.t1"/>
    <property type="gene ID" value="PSAMB.scaffold221size64352.g3409"/>
</dbReference>
<dbReference type="GO" id="GO:0016758">
    <property type="term" value="F:hexosyltransferase activity"/>
    <property type="evidence" value="ECO:0007669"/>
    <property type="project" value="InterPro"/>
</dbReference>
<evidence type="ECO:0000256" key="8">
    <source>
        <dbReference type="ARBA" id="ARBA00023034"/>
    </source>
</evidence>
<evidence type="ECO:0000256" key="9">
    <source>
        <dbReference type="ARBA" id="ARBA00023136"/>
    </source>
</evidence>
<dbReference type="EC" id="2.4.1.-" evidence="10"/>
<dbReference type="Proteomes" id="UP000887566">
    <property type="component" value="Unplaced"/>
</dbReference>
<keyword evidence="8 10" id="KW-0333">Golgi apparatus</keyword>
<evidence type="ECO:0000256" key="6">
    <source>
        <dbReference type="ARBA" id="ARBA00022968"/>
    </source>
</evidence>
<comment type="similarity">
    <text evidence="2 10">Belongs to the glycosyltransferase 31 family.</text>
</comment>
<keyword evidence="3 10" id="KW-0328">Glycosyltransferase</keyword>
<dbReference type="GO" id="GO:0000139">
    <property type="term" value="C:Golgi membrane"/>
    <property type="evidence" value="ECO:0007669"/>
    <property type="project" value="UniProtKB-SubCell"/>
</dbReference>
<keyword evidence="7" id="KW-1133">Transmembrane helix</keyword>
<proteinExistence type="inferred from homology"/>
<evidence type="ECO:0000256" key="5">
    <source>
        <dbReference type="ARBA" id="ARBA00022692"/>
    </source>
</evidence>
<dbReference type="AlphaFoldDB" id="A0A914VM88"/>
<evidence type="ECO:0000256" key="10">
    <source>
        <dbReference type="RuleBase" id="RU363063"/>
    </source>
</evidence>
<evidence type="ECO:0000256" key="7">
    <source>
        <dbReference type="ARBA" id="ARBA00022989"/>
    </source>
</evidence>
<evidence type="ECO:0000313" key="12">
    <source>
        <dbReference type="WBParaSite" id="PSAMB.scaffold221size64352.g3409.t1"/>
    </source>
</evidence>
<dbReference type="PANTHER" id="PTHR11214">
    <property type="entry name" value="BETA-1,3-N-ACETYLGLUCOSAMINYLTRANSFERASE"/>
    <property type="match status" value="1"/>
</dbReference>
<evidence type="ECO:0000256" key="1">
    <source>
        <dbReference type="ARBA" id="ARBA00004323"/>
    </source>
</evidence>
<keyword evidence="5" id="KW-0812">Transmembrane</keyword>
<evidence type="ECO:0000313" key="11">
    <source>
        <dbReference type="Proteomes" id="UP000887566"/>
    </source>
</evidence>
<dbReference type="GO" id="GO:0006493">
    <property type="term" value="P:protein O-linked glycosylation"/>
    <property type="evidence" value="ECO:0007669"/>
    <property type="project" value="TreeGrafter"/>
</dbReference>
<dbReference type="Pfam" id="PF01762">
    <property type="entry name" value="Galactosyl_T"/>
    <property type="match status" value="1"/>
</dbReference>
<protein>
    <recommendedName>
        <fullName evidence="10">Hexosyltransferase</fullName>
        <ecNumber evidence="10">2.4.1.-</ecNumber>
    </recommendedName>
</protein>
<keyword evidence="9" id="KW-0472">Membrane</keyword>
<name>A0A914VM88_9BILA</name>
<dbReference type="PANTHER" id="PTHR11214:SF319">
    <property type="entry name" value="HEXOSYLTRANSFERASE"/>
    <property type="match status" value="1"/>
</dbReference>
<dbReference type="InterPro" id="IPR002659">
    <property type="entry name" value="Glyco_trans_31"/>
</dbReference>
<reference evidence="12" key="1">
    <citation type="submission" date="2022-11" db="UniProtKB">
        <authorList>
            <consortium name="WormBaseParasite"/>
        </authorList>
    </citation>
    <scope>IDENTIFICATION</scope>
</reference>
<sequence length="241" mass="27469">MDNSTDGITEEQLQYGDIIMSNVVEDYYNLTLKTYATITFISLHCKQAKCVLKSDSDTVVNLSAIEKLCNETDSLEILGSCGVGRPDRNPRSKWYTPIWVWPGNYTKFCLGSAYMLVGLNASALLLDHLSETNFFHSGNFRKMGEDVVWTGFVAEKANINRTHVVGFSPQTKLAYHCFADGEKAALTVHYIKGLENITKYWKWMRTPGKCVPNTESSGWFPFSYFMYFDYNAARDKLIKRH</sequence>
<evidence type="ECO:0000256" key="2">
    <source>
        <dbReference type="ARBA" id="ARBA00008661"/>
    </source>
</evidence>
<accession>A0A914VM88</accession>
<evidence type="ECO:0000256" key="4">
    <source>
        <dbReference type="ARBA" id="ARBA00022679"/>
    </source>
</evidence>
<keyword evidence="6" id="KW-0735">Signal-anchor</keyword>